<reference evidence="1" key="1">
    <citation type="submission" date="2014-09" db="EMBL/GenBank/DDBJ databases">
        <authorList>
            <person name="Magalhaes I.L.F."/>
            <person name="Oliveira U."/>
            <person name="Santos F.R."/>
            <person name="Vidigal T.H.D.A."/>
            <person name="Brescovit A.D."/>
            <person name="Santos A.J."/>
        </authorList>
    </citation>
    <scope>NUCLEOTIDE SEQUENCE</scope>
    <source>
        <tissue evidence="1">Shoot tissue taken approximately 20 cm above the soil surface</tissue>
    </source>
</reference>
<reference evidence="1" key="2">
    <citation type="journal article" date="2015" name="Data Brief">
        <title>Shoot transcriptome of the giant reed, Arundo donax.</title>
        <authorList>
            <person name="Barrero R.A."/>
            <person name="Guerrero F.D."/>
            <person name="Moolhuijzen P."/>
            <person name="Goolsby J.A."/>
            <person name="Tidwell J."/>
            <person name="Bellgard S.E."/>
            <person name="Bellgard M.I."/>
        </authorList>
    </citation>
    <scope>NUCLEOTIDE SEQUENCE</scope>
    <source>
        <tissue evidence="1">Shoot tissue taken approximately 20 cm above the soil surface</tissue>
    </source>
</reference>
<proteinExistence type="predicted"/>
<evidence type="ECO:0000313" key="1">
    <source>
        <dbReference type="EMBL" id="JAD58127.1"/>
    </source>
</evidence>
<dbReference type="EMBL" id="GBRH01239768">
    <property type="protein sequence ID" value="JAD58127.1"/>
    <property type="molecule type" value="Transcribed_RNA"/>
</dbReference>
<organism evidence="1">
    <name type="scientific">Arundo donax</name>
    <name type="common">Giant reed</name>
    <name type="synonym">Donax arundinaceus</name>
    <dbReference type="NCBI Taxonomy" id="35708"/>
    <lineage>
        <taxon>Eukaryota</taxon>
        <taxon>Viridiplantae</taxon>
        <taxon>Streptophyta</taxon>
        <taxon>Embryophyta</taxon>
        <taxon>Tracheophyta</taxon>
        <taxon>Spermatophyta</taxon>
        <taxon>Magnoliopsida</taxon>
        <taxon>Liliopsida</taxon>
        <taxon>Poales</taxon>
        <taxon>Poaceae</taxon>
        <taxon>PACMAD clade</taxon>
        <taxon>Arundinoideae</taxon>
        <taxon>Arundineae</taxon>
        <taxon>Arundo</taxon>
    </lineage>
</organism>
<accession>A0A0A9BFT4</accession>
<protein>
    <submittedName>
        <fullName evidence="1">PtrPHT1-9</fullName>
    </submittedName>
</protein>
<name>A0A0A9BFT4_ARUDO</name>
<sequence>MSFMTGAMQKRS</sequence>